<dbReference type="RefSeq" id="WP_183409097.1">
    <property type="nucleotide sequence ID" value="NZ_JACHWY010000001.1"/>
</dbReference>
<name>A0A7W4Z5Z0_9GAMM</name>
<dbReference type="Proteomes" id="UP000537130">
    <property type="component" value="Unassembled WGS sequence"/>
</dbReference>
<evidence type="ECO:0000256" key="7">
    <source>
        <dbReference type="ARBA" id="ARBA00051538"/>
    </source>
</evidence>
<reference evidence="16 17" key="1">
    <citation type="submission" date="2020-08" db="EMBL/GenBank/DDBJ databases">
        <title>Genomic Encyclopedia of Type Strains, Phase III (KMG-III): the genomes of soil and plant-associated and newly described type strains.</title>
        <authorList>
            <person name="Whitman W."/>
        </authorList>
    </citation>
    <scope>NUCLEOTIDE SEQUENCE [LARGE SCALE GENOMIC DNA]</scope>
    <source>
        <strain evidence="16 17">CECT 8654</strain>
    </source>
</reference>
<keyword evidence="4 15" id="KW-0012">Acyltransferase</keyword>
<keyword evidence="2 15" id="KW-0963">Cytoplasm</keyword>
<evidence type="ECO:0000256" key="9">
    <source>
        <dbReference type="ARBA" id="ARBA00061535"/>
    </source>
</evidence>
<evidence type="ECO:0000256" key="3">
    <source>
        <dbReference type="ARBA" id="ARBA00022679"/>
    </source>
</evidence>
<organism evidence="16 17">
    <name type="scientific">Litorivivens lipolytica</name>
    <dbReference type="NCBI Taxonomy" id="1524264"/>
    <lineage>
        <taxon>Bacteria</taxon>
        <taxon>Pseudomonadati</taxon>
        <taxon>Pseudomonadota</taxon>
        <taxon>Gammaproteobacteria</taxon>
        <taxon>Litorivivens</taxon>
    </lineage>
</organism>
<comment type="subcellular location">
    <subcellularLocation>
        <location evidence="1 15">Cytoplasm</location>
    </subcellularLocation>
</comment>
<dbReference type="InterPro" id="IPR004616">
    <property type="entry name" value="Leu/Phe-tRNA_Trfase"/>
</dbReference>
<dbReference type="HAMAP" id="MF_00688">
    <property type="entry name" value="Leu_Phe_trans"/>
    <property type="match status" value="1"/>
</dbReference>
<evidence type="ECO:0000256" key="1">
    <source>
        <dbReference type="ARBA" id="ARBA00004496"/>
    </source>
</evidence>
<keyword evidence="17" id="KW-1185">Reference proteome</keyword>
<evidence type="ECO:0000256" key="2">
    <source>
        <dbReference type="ARBA" id="ARBA00022490"/>
    </source>
</evidence>
<gene>
    <name evidence="15" type="primary">aat</name>
    <name evidence="16" type="ORF">FHR99_000636</name>
</gene>
<comment type="caution">
    <text evidence="16">The sequence shown here is derived from an EMBL/GenBank/DDBJ whole genome shotgun (WGS) entry which is preliminary data.</text>
</comment>
<comment type="catalytic activity">
    <reaction evidence="6 15">
        <text>N-terminal L-arginyl-[protein] + L-leucyl-tRNA(Leu) = N-terminal L-leucyl-L-arginyl-[protein] + tRNA(Leu) + H(+)</text>
        <dbReference type="Rhea" id="RHEA:50416"/>
        <dbReference type="Rhea" id="RHEA-COMP:9613"/>
        <dbReference type="Rhea" id="RHEA-COMP:9622"/>
        <dbReference type="Rhea" id="RHEA-COMP:12672"/>
        <dbReference type="Rhea" id="RHEA-COMP:12673"/>
        <dbReference type="ChEBI" id="CHEBI:15378"/>
        <dbReference type="ChEBI" id="CHEBI:64719"/>
        <dbReference type="ChEBI" id="CHEBI:78442"/>
        <dbReference type="ChEBI" id="CHEBI:78494"/>
        <dbReference type="ChEBI" id="CHEBI:133044"/>
        <dbReference type="EC" id="2.3.2.6"/>
    </reaction>
</comment>
<evidence type="ECO:0000256" key="8">
    <source>
        <dbReference type="ARBA" id="ARBA00054043"/>
    </source>
</evidence>
<evidence type="ECO:0000256" key="6">
    <source>
        <dbReference type="ARBA" id="ARBA00050652"/>
    </source>
</evidence>
<dbReference type="GO" id="GO:0005737">
    <property type="term" value="C:cytoplasm"/>
    <property type="evidence" value="ECO:0007669"/>
    <property type="project" value="UniProtKB-SubCell"/>
</dbReference>
<evidence type="ECO:0000256" key="14">
    <source>
        <dbReference type="ARBA" id="ARBA00083640"/>
    </source>
</evidence>
<accession>A0A7W4Z5Z0</accession>
<dbReference type="InterPro" id="IPR016181">
    <property type="entry name" value="Acyl_CoA_acyltransferase"/>
</dbReference>
<keyword evidence="3 15" id="KW-0808">Transferase</keyword>
<evidence type="ECO:0000256" key="12">
    <source>
        <dbReference type="ARBA" id="ARBA00077136"/>
    </source>
</evidence>
<evidence type="ECO:0000313" key="17">
    <source>
        <dbReference type="Proteomes" id="UP000537130"/>
    </source>
</evidence>
<evidence type="ECO:0000256" key="10">
    <source>
        <dbReference type="ARBA" id="ARBA00066767"/>
    </source>
</evidence>
<evidence type="ECO:0000256" key="11">
    <source>
        <dbReference type="ARBA" id="ARBA00074372"/>
    </source>
</evidence>
<evidence type="ECO:0000256" key="5">
    <source>
        <dbReference type="ARBA" id="ARBA00050607"/>
    </source>
</evidence>
<dbReference type="EMBL" id="JACHWY010000001">
    <property type="protein sequence ID" value="MBB3046400.1"/>
    <property type="molecule type" value="Genomic_DNA"/>
</dbReference>
<protein>
    <recommendedName>
        <fullName evidence="11 15">Leucyl/phenylalanyl-tRNA--protein transferase</fullName>
        <ecNumber evidence="10 15">2.3.2.6</ecNumber>
    </recommendedName>
    <alternativeName>
        <fullName evidence="12 15">L/F-transferase</fullName>
    </alternativeName>
    <alternativeName>
        <fullName evidence="13 15">Leucyltransferase</fullName>
    </alternativeName>
    <alternativeName>
        <fullName evidence="14 15">Phenyalanyltransferase</fullName>
    </alternativeName>
</protein>
<dbReference type="GO" id="GO:0008914">
    <property type="term" value="F:leucyl-tRNA--protein transferase activity"/>
    <property type="evidence" value="ECO:0007669"/>
    <property type="project" value="UniProtKB-UniRule"/>
</dbReference>
<sequence length="231" mass="26392">MATIDWLNPDSLDFPPLTAALDEPNGLLAVGGDLHPDRLLRAYQLGIFPWYEDPQPLLWWSPDPRTVLFPDDVHISKSLRKVLRRNDFRVSFDTAFRRVINACATLDQTRTGTWITHDMINAYTRMHELGWAHSVEVWRDRELVGGLYGIGMGRMFFGESMFSRESNTSKIALVSLCRKLKDLGVELIDCQVGNPHLFRMGAVEITRETFSERLAALAQPTRQHWGLAEPQ</sequence>
<dbReference type="PANTHER" id="PTHR30098">
    <property type="entry name" value="LEUCYL/PHENYLALANYL-TRNA--PROTEIN TRANSFERASE"/>
    <property type="match status" value="1"/>
</dbReference>
<dbReference type="EC" id="2.3.2.6" evidence="10 15"/>
<evidence type="ECO:0000256" key="13">
    <source>
        <dbReference type="ARBA" id="ARBA00077165"/>
    </source>
</evidence>
<comment type="catalytic activity">
    <reaction evidence="5 15">
        <text>L-phenylalanyl-tRNA(Phe) + an N-terminal L-alpha-aminoacyl-[protein] = an N-terminal L-phenylalanyl-L-alpha-aminoacyl-[protein] + tRNA(Phe)</text>
        <dbReference type="Rhea" id="RHEA:43632"/>
        <dbReference type="Rhea" id="RHEA-COMP:9668"/>
        <dbReference type="Rhea" id="RHEA-COMP:9699"/>
        <dbReference type="Rhea" id="RHEA-COMP:10636"/>
        <dbReference type="Rhea" id="RHEA-COMP:10637"/>
        <dbReference type="ChEBI" id="CHEBI:78442"/>
        <dbReference type="ChEBI" id="CHEBI:78531"/>
        <dbReference type="ChEBI" id="CHEBI:78597"/>
        <dbReference type="ChEBI" id="CHEBI:83561"/>
        <dbReference type="EC" id="2.3.2.6"/>
    </reaction>
</comment>
<evidence type="ECO:0000256" key="4">
    <source>
        <dbReference type="ARBA" id="ARBA00023315"/>
    </source>
</evidence>
<proteinExistence type="inferred from homology"/>
<dbReference type="InterPro" id="IPR042203">
    <property type="entry name" value="Leu/Phe-tRNA_Trfase_C"/>
</dbReference>
<dbReference type="AlphaFoldDB" id="A0A7W4Z5Z0"/>
<dbReference type="NCBIfam" id="TIGR00667">
    <property type="entry name" value="aat"/>
    <property type="match status" value="1"/>
</dbReference>
<evidence type="ECO:0000313" key="16">
    <source>
        <dbReference type="EMBL" id="MBB3046400.1"/>
    </source>
</evidence>
<dbReference type="GO" id="GO:0030163">
    <property type="term" value="P:protein catabolic process"/>
    <property type="evidence" value="ECO:0007669"/>
    <property type="project" value="UniProtKB-UniRule"/>
</dbReference>
<evidence type="ECO:0000256" key="15">
    <source>
        <dbReference type="HAMAP-Rule" id="MF_00688"/>
    </source>
</evidence>
<dbReference type="Gene3D" id="3.30.70.3550">
    <property type="entry name" value="Leucyl/phenylalanyl-tRNA-protein transferase, N-terminal domain"/>
    <property type="match status" value="1"/>
</dbReference>
<dbReference type="InterPro" id="IPR042221">
    <property type="entry name" value="Leu/Phe-tRNA_Trfase_N"/>
</dbReference>
<dbReference type="Pfam" id="PF03588">
    <property type="entry name" value="Leu_Phe_trans"/>
    <property type="match status" value="1"/>
</dbReference>
<dbReference type="Gene3D" id="3.40.630.70">
    <property type="entry name" value="Leucyl/phenylalanyl-tRNA-protein transferase, C-terminal domain"/>
    <property type="match status" value="1"/>
</dbReference>
<comment type="similarity">
    <text evidence="9 15">Belongs to the L/F-transferase family.</text>
</comment>
<dbReference type="SUPFAM" id="SSF55729">
    <property type="entry name" value="Acyl-CoA N-acyltransferases (Nat)"/>
    <property type="match status" value="1"/>
</dbReference>
<dbReference type="FunFam" id="3.30.70.3550:FF:000001">
    <property type="entry name" value="Leucyl/phenylalanyl-tRNA--protein transferase"/>
    <property type="match status" value="1"/>
</dbReference>
<comment type="catalytic activity">
    <reaction evidence="7 15">
        <text>N-terminal L-lysyl-[protein] + L-leucyl-tRNA(Leu) = N-terminal L-leucyl-L-lysyl-[protein] + tRNA(Leu) + H(+)</text>
        <dbReference type="Rhea" id="RHEA:12340"/>
        <dbReference type="Rhea" id="RHEA-COMP:9613"/>
        <dbReference type="Rhea" id="RHEA-COMP:9622"/>
        <dbReference type="Rhea" id="RHEA-COMP:12670"/>
        <dbReference type="Rhea" id="RHEA-COMP:12671"/>
        <dbReference type="ChEBI" id="CHEBI:15378"/>
        <dbReference type="ChEBI" id="CHEBI:65249"/>
        <dbReference type="ChEBI" id="CHEBI:78442"/>
        <dbReference type="ChEBI" id="CHEBI:78494"/>
        <dbReference type="ChEBI" id="CHEBI:133043"/>
        <dbReference type="EC" id="2.3.2.6"/>
    </reaction>
</comment>
<dbReference type="PANTHER" id="PTHR30098:SF2">
    <property type="entry name" value="LEUCYL_PHENYLALANYL-TRNA--PROTEIN TRANSFERASE"/>
    <property type="match status" value="1"/>
</dbReference>
<comment type="function">
    <text evidence="8 15">Functions in the N-end rule pathway of protein degradation where it conjugates Leu, Phe and, less efficiently, Met from aminoacyl-tRNAs to the N-termini of proteins containing an N-terminal arginine or lysine.</text>
</comment>
<dbReference type="FunFam" id="3.40.630.70:FF:000001">
    <property type="entry name" value="Leucyl/phenylalanyl-tRNA--protein transferase"/>
    <property type="match status" value="1"/>
</dbReference>